<dbReference type="SUPFAM" id="SSF56349">
    <property type="entry name" value="DNA breaking-rejoining enzymes"/>
    <property type="match status" value="1"/>
</dbReference>
<dbReference type="Gene3D" id="1.10.443.10">
    <property type="entry name" value="Intergrase catalytic core"/>
    <property type="match status" value="1"/>
</dbReference>
<evidence type="ECO:0000313" key="5">
    <source>
        <dbReference type="Proteomes" id="UP000234343"/>
    </source>
</evidence>
<organism evidence="4 5">
    <name type="scientific">Legionella sainthelensi</name>
    <dbReference type="NCBI Taxonomy" id="28087"/>
    <lineage>
        <taxon>Bacteria</taxon>
        <taxon>Pseudomonadati</taxon>
        <taxon>Pseudomonadota</taxon>
        <taxon>Gammaproteobacteria</taxon>
        <taxon>Legionellales</taxon>
        <taxon>Legionellaceae</taxon>
        <taxon>Legionella</taxon>
    </lineage>
</organism>
<dbReference type="Proteomes" id="UP000234343">
    <property type="component" value="Chromosome"/>
</dbReference>
<keyword evidence="5" id="KW-1185">Reference proteome</keyword>
<dbReference type="GO" id="GO:0015074">
    <property type="term" value="P:DNA integration"/>
    <property type="evidence" value="ECO:0007669"/>
    <property type="project" value="InterPro"/>
</dbReference>
<evidence type="ECO:0000259" key="3">
    <source>
        <dbReference type="Pfam" id="PF12835"/>
    </source>
</evidence>
<dbReference type="GO" id="GO:0006310">
    <property type="term" value="P:DNA recombination"/>
    <property type="evidence" value="ECO:0007669"/>
    <property type="project" value="UniProtKB-KW"/>
</dbReference>
<evidence type="ECO:0000259" key="2">
    <source>
        <dbReference type="Pfam" id="PF12834"/>
    </source>
</evidence>
<sequence length="298" mass="34437">MSNNKLRSAKFSINEMVGQLKGYSFASQADMRIILNRCVKDLHELGYKLSHIKGLKTKHIYILIEHWKKQNKSTATIKNYMSKLRKAAILLDKPQLIKADNASYLIPNRSYFPTSNKAITHIDFNKCSDSLIRLSLEAQSLFGLRREESIKIILSDAAQGDYLKIKPSWTKGGIGRTLKITNTEQKQWLKKALQQVPQGRSLIPKGRTYKQHLAHYQKQTELMGLRKLHGLRHAYAQRRYFELTKQFDPHHKGWQSPINGGKQRRLMNPTEKATDYKARAILSRELGHSRIAITKIYL</sequence>
<name>A0A2H5FM58_9GAMM</name>
<dbReference type="InterPro" id="IPR013762">
    <property type="entry name" value="Integrase-like_cat_sf"/>
</dbReference>
<dbReference type="RefSeq" id="WP_101900245.1">
    <property type="nucleotide sequence ID" value="NZ_CP025491.2"/>
</dbReference>
<dbReference type="InterPro" id="IPR024457">
    <property type="entry name" value="Putative_integrase_N"/>
</dbReference>
<dbReference type="KEGG" id="lsh:CAB17_11690"/>
<reference evidence="4 5" key="1">
    <citation type="submission" date="2017-12" db="EMBL/GenBank/DDBJ databases">
        <title>Legionella sainthelensi LA01-117, whole genome sequence of a clinical isolate from New Zealand.</title>
        <authorList>
            <person name="Cree S.L."/>
            <person name="Slow S."/>
            <person name="Kennedy M.A."/>
            <person name="Murdoch D.R."/>
            <person name="Biggs P.J."/>
            <person name="Anderson T."/>
        </authorList>
    </citation>
    <scope>NUCLEOTIDE SEQUENCE [LARGE SCALE GENOMIC DNA]</scope>
    <source>
        <strain evidence="4 5">LA01-117</strain>
    </source>
</reference>
<gene>
    <name evidence="4" type="ORF">CAB17_11690</name>
</gene>
<proteinExistence type="predicted"/>
<dbReference type="EMBL" id="CP025491">
    <property type="protein sequence ID" value="AUH72636.1"/>
    <property type="molecule type" value="Genomic_DNA"/>
</dbReference>
<evidence type="ECO:0000313" key="4">
    <source>
        <dbReference type="EMBL" id="AUH72636.1"/>
    </source>
</evidence>
<dbReference type="Pfam" id="PF12835">
    <property type="entry name" value="Integrase_1"/>
    <property type="match status" value="1"/>
</dbReference>
<dbReference type="AlphaFoldDB" id="A0A2H5FM58"/>
<feature type="domain" description="Integrase catalytic" evidence="3">
    <location>
        <begin position="126"/>
        <end position="237"/>
    </location>
</feature>
<protein>
    <submittedName>
        <fullName evidence="4">Integrase</fullName>
    </submittedName>
</protein>
<feature type="domain" description="Putative integrase N-terminal" evidence="2">
    <location>
        <begin position="19"/>
        <end position="86"/>
    </location>
</feature>
<dbReference type="InterPro" id="IPR024456">
    <property type="entry name" value="Integrase_catalytic_putative"/>
</dbReference>
<accession>A0A2H5FM58</accession>
<evidence type="ECO:0000256" key="1">
    <source>
        <dbReference type="ARBA" id="ARBA00023172"/>
    </source>
</evidence>
<dbReference type="GO" id="GO:0003677">
    <property type="term" value="F:DNA binding"/>
    <property type="evidence" value="ECO:0007669"/>
    <property type="project" value="InterPro"/>
</dbReference>
<dbReference type="InterPro" id="IPR011010">
    <property type="entry name" value="DNA_brk_join_enz"/>
</dbReference>
<dbReference type="Pfam" id="PF12834">
    <property type="entry name" value="Phage_int_SAM_2"/>
    <property type="match status" value="1"/>
</dbReference>
<keyword evidence="1" id="KW-0233">DNA recombination</keyword>